<dbReference type="EMBL" id="JARYMX010000005">
    <property type="protein sequence ID" value="KAJ9548559.1"/>
    <property type="molecule type" value="Genomic_DNA"/>
</dbReference>
<evidence type="ECO:0000313" key="1">
    <source>
        <dbReference type="EMBL" id="KAJ9548559.1"/>
    </source>
</evidence>
<evidence type="ECO:0000313" key="2">
    <source>
        <dbReference type="Proteomes" id="UP001172457"/>
    </source>
</evidence>
<sequence length="105" mass="11649">MDMFKTVKAVHSFSGKGTHLSLTPGQVFLLVYVIDGTCESTITSKNKEGIPLMVLGNKIYKASTLSKEALADQRVAFVVNGVSKWWFGWWWLAVAIQNNGGLDLW</sequence>
<keyword evidence="2" id="KW-1185">Reference proteome</keyword>
<dbReference type="Proteomes" id="UP001172457">
    <property type="component" value="Chromosome 5"/>
</dbReference>
<name>A0AA38SV68_9ASTR</name>
<accession>A0AA38SV68</accession>
<organism evidence="1 2">
    <name type="scientific">Centaurea solstitialis</name>
    <name type="common">yellow star-thistle</name>
    <dbReference type="NCBI Taxonomy" id="347529"/>
    <lineage>
        <taxon>Eukaryota</taxon>
        <taxon>Viridiplantae</taxon>
        <taxon>Streptophyta</taxon>
        <taxon>Embryophyta</taxon>
        <taxon>Tracheophyta</taxon>
        <taxon>Spermatophyta</taxon>
        <taxon>Magnoliopsida</taxon>
        <taxon>eudicotyledons</taxon>
        <taxon>Gunneridae</taxon>
        <taxon>Pentapetalae</taxon>
        <taxon>asterids</taxon>
        <taxon>campanulids</taxon>
        <taxon>Asterales</taxon>
        <taxon>Asteraceae</taxon>
        <taxon>Carduoideae</taxon>
        <taxon>Cardueae</taxon>
        <taxon>Centaureinae</taxon>
        <taxon>Centaurea</taxon>
    </lineage>
</organism>
<reference evidence="1" key="1">
    <citation type="submission" date="2023-03" db="EMBL/GenBank/DDBJ databases">
        <title>Chromosome-scale reference genome and RAD-based genetic map of yellow starthistle (Centaurea solstitialis) reveal putative structural variation and QTLs associated with invader traits.</title>
        <authorList>
            <person name="Reatini B."/>
            <person name="Cang F.A."/>
            <person name="Jiang Q."/>
            <person name="Mckibben M.T.W."/>
            <person name="Barker M.S."/>
            <person name="Rieseberg L.H."/>
            <person name="Dlugosch K.M."/>
        </authorList>
    </citation>
    <scope>NUCLEOTIDE SEQUENCE</scope>
    <source>
        <strain evidence="1">CAN-66</strain>
        <tissue evidence="1">Leaf</tissue>
    </source>
</reference>
<dbReference type="AlphaFoldDB" id="A0AA38SV68"/>
<proteinExistence type="predicted"/>
<protein>
    <submittedName>
        <fullName evidence="1">Uncharacterized protein</fullName>
    </submittedName>
</protein>
<comment type="caution">
    <text evidence="1">The sequence shown here is derived from an EMBL/GenBank/DDBJ whole genome shotgun (WGS) entry which is preliminary data.</text>
</comment>
<gene>
    <name evidence="1" type="ORF">OSB04_021102</name>
</gene>